<gene>
    <name evidence="2" type="ORF">AMOR_41860</name>
</gene>
<dbReference type="Proteomes" id="UP001162891">
    <property type="component" value="Chromosome"/>
</dbReference>
<accession>A0ABM7X077</accession>
<feature type="region of interest" description="Disordered" evidence="1">
    <location>
        <begin position="1"/>
        <end position="55"/>
    </location>
</feature>
<reference evidence="3" key="1">
    <citation type="journal article" date="2022" name="Int. J. Syst. Evol. Microbiol.">
        <title>Anaeromyxobacter oryzae sp. nov., Anaeromyxobacter diazotrophicus sp. nov. and Anaeromyxobacter paludicola sp. nov., isolated from paddy soils.</title>
        <authorList>
            <person name="Itoh H."/>
            <person name="Xu Z."/>
            <person name="Mise K."/>
            <person name="Masuda Y."/>
            <person name="Ushijima N."/>
            <person name="Hayakawa C."/>
            <person name="Shiratori Y."/>
            <person name="Senoo K."/>
        </authorList>
    </citation>
    <scope>NUCLEOTIDE SEQUENCE [LARGE SCALE GENOMIC DNA]</scope>
    <source>
        <strain evidence="3">Red232</strain>
    </source>
</reference>
<dbReference type="EMBL" id="AP025591">
    <property type="protein sequence ID" value="BDG05190.1"/>
    <property type="molecule type" value="Genomic_DNA"/>
</dbReference>
<evidence type="ECO:0000313" key="3">
    <source>
        <dbReference type="Proteomes" id="UP001162891"/>
    </source>
</evidence>
<feature type="compositionally biased region" description="Basic and acidic residues" evidence="1">
    <location>
        <begin position="9"/>
        <end position="23"/>
    </location>
</feature>
<organism evidence="2 3">
    <name type="scientific">Anaeromyxobacter oryzae</name>
    <dbReference type="NCBI Taxonomy" id="2918170"/>
    <lineage>
        <taxon>Bacteria</taxon>
        <taxon>Pseudomonadati</taxon>
        <taxon>Myxococcota</taxon>
        <taxon>Myxococcia</taxon>
        <taxon>Myxococcales</taxon>
        <taxon>Cystobacterineae</taxon>
        <taxon>Anaeromyxobacteraceae</taxon>
        <taxon>Anaeromyxobacter</taxon>
    </lineage>
</organism>
<proteinExistence type="predicted"/>
<evidence type="ECO:0000256" key="1">
    <source>
        <dbReference type="SAM" id="MobiDB-lite"/>
    </source>
</evidence>
<dbReference type="RefSeq" id="WP_248353762.1">
    <property type="nucleotide sequence ID" value="NZ_AP025591.1"/>
</dbReference>
<keyword evidence="3" id="KW-1185">Reference proteome</keyword>
<evidence type="ECO:0000313" key="2">
    <source>
        <dbReference type="EMBL" id="BDG05190.1"/>
    </source>
</evidence>
<feature type="compositionally biased region" description="Basic and acidic residues" evidence="1">
    <location>
        <begin position="35"/>
        <end position="47"/>
    </location>
</feature>
<sequence length="55" mass="6781">MMPPTWMIEELKRRRREREEAEQPRPFLEIPAPERMPRNQTEPDRPRRSVIVIDL</sequence>
<protein>
    <submittedName>
        <fullName evidence="2">Uncharacterized protein</fullName>
    </submittedName>
</protein>
<name>A0ABM7X077_9BACT</name>